<protein>
    <submittedName>
        <fullName evidence="2">Uncharacterized protein</fullName>
    </submittedName>
</protein>
<comment type="caution">
    <text evidence="2">The sequence shown here is derived from an EMBL/GenBank/DDBJ whole genome shotgun (WGS) entry which is preliminary data.</text>
</comment>
<evidence type="ECO:0000313" key="2">
    <source>
        <dbReference type="EMBL" id="KAK2033503.1"/>
    </source>
</evidence>
<dbReference type="Proteomes" id="UP001232148">
    <property type="component" value="Unassembled WGS sequence"/>
</dbReference>
<proteinExistence type="predicted"/>
<gene>
    <name evidence="2" type="ORF">LX32DRAFT_649126</name>
</gene>
<keyword evidence="3" id="KW-1185">Reference proteome</keyword>
<dbReference type="AlphaFoldDB" id="A0AAD9HR16"/>
<sequence length="472" mass="51991">MGPRAEALGLQAVKRATPFGRLPDNLKRNVAIFGLELLAKDAHFTCLPDIKSTIEKIKASGSIVGVFGLGLLAKDQPSDDITQPRDHHAPSKSFAGDLDVRKGPVSSRVALLLRSAETAGGRAITMRHLRRVLKHLFPSLTMHITSPNPWGLPQPEGHSAPRAAYRDFIRTGRQAETLGLRAIINREFDSLALSERKAVGIFGLELLAKDQPCLEARQKILGLRTQPEFIDRLERPRLEDIPYYADVIKAAAEAIEAMDQYQRMAANSSQGPFLKIASLASDLAGRSQIYKRRKLSLGSSSFHLIHQQSTVIMPTTRATPLNPWKITQPRDHYAPFTACFEALGKRAEALGLQAVDKNTDFSSLSDEMKANVAIFGARAEQLGLTVVKKDMVYILPSYLRFNVEIFALELLAKDQAGSAETKIRRKIRDLNRHSDSLDLLSKPEDQFYFADVMDGGEGDFGLTRKTAGVGGG</sequence>
<feature type="region of interest" description="Disordered" evidence="1">
    <location>
        <begin position="78"/>
        <end position="100"/>
    </location>
</feature>
<dbReference type="EMBL" id="MU842821">
    <property type="protein sequence ID" value="KAK2033503.1"/>
    <property type="molecule type" value="Genomic_DNA"/>
</dbReference>
<organism evidence="2 3">
    <name type="scientific">Colletotrichum zoysiae</name>
    <dbReference type="NCBI Taxonomy" id="1216348"/>
    <lineage>
        <taxon>Eukaryota</taxon>
        <taxon>Fungi</taxon>
        <taxon>Dikarya</taxon>
        <taxon>Ascomycota</taxon>
        <taxon>Pezizomycotina</taxon>
        <taxon>Sordariomycetes</taxon>
        <taxon>Hypocreomycetidae</taxon>
        <taxon>Glomerellales</taxon>
        <taxon>Glomerellaceae</taxon>
        <taxon>Colletotrichum</taxon>
        <taxon>Colletotrichum graminicola species complex</taxon>
    </lineage>
</organism>
<evidence type="ECO:0000256" key="1">
    <source>
        <dbReference type="SAM" id="MobiDB-lite"/>
    </source>
</evidence>
<evidence type="ECO:0000313" key="3">
    <source>
        <dbReference type="Proteomes" id="UP001232148"/>
    </source>
</evidence>
<name>A0AAD9HR16_9PEZI</name>
<accession>A0AAD9HR16</accession>
<reference evidence="2" key="1">
    <citation type="submission" date="2021-06" db="EMBL/GenBank/DDBJ databases">
        <title>Comparative genomics, transcriptomics and evolutionary studies reveal genomic signatures of adaptation to plant cell wall in hemibiotrophic fungi.</title>
        <authorList>
            <consortium name="DOE Joint Genome Institute"/>
            <person name="Baroncelli R."/>
            <person name="Diaz J.F."/>
            <person name="Benocci T."/>
            <person name="Peng M."/>
            <person name="Battaglia E."/>
            <person name="Haridas S."/>
            <person name="Andreopoulos W."/>
            <person name="Labutti K."/>
            <person name="Pangilinan J."/>
            <person name="Floch G.L."/>
            <person name="Makela M.R."/>
            <person name="Henrissat B."/>
            <person name="Grigoriev I.V."/>
            <person name="Crouch J.A."/>
            <person name="De Vries R.P."/>
            <person name="Sukno S.A."/>
            <person name="Thon M.R."/>
        </authorList>
    </citation>
    <scope>NUCLEOTIDE SEQUENCE</scope>
    <source>
        <strain evidence="2">MAFF235873</strain>
    </source>
</reference>